<accession>A0ABS2IA95</accession>
<evidence type="ECO:0000256" key="1">
    <source>
        <dbReference type="ARBA" id="ARBA00004141"/>
    </source>
</evidence>
<keyword evidence="3 10" id="KW-0812">Transmembrane</keyword>
<keyword evidence="15" id="KW-1185">Reference proteome</keyword>
<evidence type="ECO:0000256" key="2">
    <source>
        <dbReference type="ARBA" id="ARBA00022448"/>
    </source>
</evidence>
<keyword evidence="8" id="KW-0325">Glycoprotein</keyword>
<feature type="domain" description="Ionotropic glutamate receptor C-terminal" evidence="13">
    <location>
        <begin position="44"/>
        <end position="370"/>
    </location>
</feature>
<evidence type="ECO:0000256" key="8">
    <source>
        <dbReference type="ARBA" id="ARBA00023180"/>
    </source>
</evidence>
<dbReference type="SMART" id="SM00079">
    <property type="entry name" value="PBPe"/>
    <property type="match status" value="1"/>
</dbReference>
<evidence type="ECO:0000259" key="12">
    <source>
        <dbReference type="SMART" id="SM00062"/>
    </source>
</evidence>
<evidence type="ECO:0000256" key="4">
    <source>
        <dbReference type="ARBA" id="ARBA00022989"/>
    </source>
</evidence>
<keyword evidence="4 10" id="KW-1133">Transmembrane helix</keyword>
<keyword evidence="6 10" id="KW-0472">Membrane</keyword>
<feature type="chain" id="PRO_5046266682" evidence="11">
    <location>
        <begin position="36"/>
        <end position="370"/>
    </location>
</feature>
<feature type="domain" description="Solute-binding protein family 3/N-terminal" evidence="12">
    <location>
        <begin position="44"/>
        <end position="370"/>
    </location>
</feature>
<evidence type="ECO:0000256" key="11">
    <source>
        <dbReference type="SAM" id="SignalP"/>
    </source>
</evidence>
<dbReference type="EMBL" id="JAFEUP010000001">
    <property type="protein sequence ID" value="MBM7060049.1"/>
    <property type="molecule type" value="Genomic_DNA"/>
</dbReference>
<feature type="transmembrane region" description="Helical" evidence="10">
    <location>
        <begin position="222"/>
        <end position="247"/>
    </location>
</feature>
<dbReference type="SUPFAM" id="SSF53850">
    <property type="entry name" value="Periplasmic binding protein-like II"/>
    <property type="match status" value="1"/>
</dbReference>
<dbReference type="InterPro" id="IPR001638">
    <property type="entry name" value="Solute-binding_3/MltF_N"/>
</dbReference>
<evidence type="ECO:0000259" key="13">
    <source>
        <dbReference type="SMART" id="SM00079"/>
    </source>
</evidence>
<evidence type="ECO:0000313" key="15">
    <source>
        <dbReference type="Proteomes" id="UP000717995"/>
    </source>
</evidence>
<evidence type="ECO:0000256" key="10">
    <source>
        <dbReference type="SAM" id="Phobius"/>
    </source>
</evidence>
<evidence type="ECO:0000256" key="6">
    <source>
        <dbReference type="ARBA" id="ARBA00023136"/>
    </source>
</evidence>
<name>A0ABS2IA95_9GAMM</name>
<evidence type="ECO:0000256" key="7">
    <source>
        <dbReference type="ARBA" id="ARBA00023170"/>
    </source>
</evidence>
<keyword evidence="11" id="KW-0732">Signal</keyword>
<dbReference type="Pfam" id="PF00497">
    <property type="entry name" value="SBP_bac_3"/>
    <property type="match status" value="1"/>
</dbReference>
<comment type="caution">
    <text evidence="14">The sequence shown here is derived from an EMBL/GenBank/DDBJ whole genome shotgun (WGS) entry which is preliminary data.</text>
</comment>
<evidence type="ECO:0000256" key="5">
    <source>
        <dbReference type="ARBA" id="ARBA00023065"/>
    </source>
</evidence>
<feature type="transmembrane region" description="Helical" evidence="10">
    <location>
        <begin position="154"/>
        <end position="174"/>
    </location>
</feature>
<dbReference type="InterPro" id="IPR015683">
    <property type="entry name" value="Ionotropic_Glu_rcpt"/>
</dbReference>
<dbReference type="RefSeq" id="WP_204915132.1">
    <property type="nucleotide sequence ID" value="NZ_JAFEUP010000001.1"/>
</dbReference>
<dbReference type="Proteomes" id="UP000717995">
    <property type="component" value="Unassembled WGS sequence"/>
</dbReference>
<organism evidence="14 15">
    <name type="scientific">Zestomonas insulae</name>
    <dbReference type="NCBI Taxonomy" id="2809017"/>
    <lineage>
        <taxon>Bacteria</taxon>
        <taxon>Pseudomonadati</taxon>
        <taxon>Pseudomonadota</taxon>
        <taxon>Gammaproteobacteria</taxon>
        <taxon>Pseudomonadales</taxon>
        <taxon>Pseudomonadaceae</taxon>
        <taxon>Zestomonas</taxon>
    </lineage>
</organism>
<feature type="signal peptide" evidence="11">
    <location>
        <begin position="1"/>
        <end position="35"/>
    </location>
</feature>
<sequence length="370" mass="40635">MFDSARDENATRPGIILRRCVALLVALLVVCPAVAQEAAQAKVSLRVGVNISAPFVMEKDGRYSGMAIELWQLLQRDSDTPSSYMVFPTFNALVDALEKGEIDVAVSNLSITHDRAMKIDFTQPWFDAGQRIMISQDSSTGWDVLNGLWRSGFVRVYFILSVLLLLGTWLLTVFDRRYAPDFPRKWTEGLSQSFLYIVLIISGNPQLERNHFGWVGRVLTGIWLIGGIAGVAFVTSSVTSVMTATALTNQINNLSDLAGKTVGVFAGSVSEEFARKSGLDHRPFSDIDSAIKALREKRIAALIGDAPVLEYYVHAHPQAALSMTGSIFAPDKYGFGLQHASPLTGQVTVELLNAKEQGELEALRIKYFGD</sequence>
<gene>
    <name evidence="14" type="ORF">JQX08_04960</name>
</gene>
<dbReference type="InterPro" id="IPR001320">
    <property type="entry name" value="Iontro_rcpt_C"/>
</dbReference>
<protein>
    <submittedName>
        <fullName evidence="14">Transporter substrate-binding domain-containing protein</fullName>
    </submittedName>
</protein>
<evidence type="ECO:0000313" key="14">
    <source>
        <dbReference type="EMBL" id="MBM7060049.1"/>
    </source>
</evidence>
<keyword evidence="5" id="KW-0406">Ion transport</keyword>
<proteinExistence type="predicted"/>
<evidence type="ECO:0000256" key="9">
    <source>
        <dbReference type="ARBA" id="ARBA00023303"/>
    </source>
</evidence>
<dbReference type="SMART" id="SM00062">
    <property type="entry name" value="PBPb"/>
    <property type="match status" value="1"/>
</dbReference>
<keyword evidence="7" id="KW-0675">Receptor</keyword>
<reference evidence="14 15" key="1">
    <citation type="submission" date="2021-02" db="EMBL/GenBank/DDBJ databases">
        <authorList>
            <person name="Lee D.-H."/>
        </authorList>
    </citation>
    <scope>NUCLEOTIDE SEQUENCE [LARGE SCALE GENOMIC DNA]</scope>
    <source>
        <strain evidence="14 15">UL073</strain>
    </source>
</reference>
<keyword evidence="2" id="KW-0813">Transport</keyword>
<keyword evidence="9" id="KW-0407">Ion channel</keyword>
<dbReference type="PANTHER" id="PTHR18966">
    <property type="entry name" value="IONOTROPIC GLUTAMATE RECEPTOR"/>
    <property type="match status" value="1"/>
</dbReference>
<dbReference type="Gene3D" id="3.40.190.10">
    <property type="entry name" value="Periplasmic binding protein-like II"/>
    <property type="match status" value="3"/>
</dbReference>
<comment type="subcellular location">
    <subcellularLocation>
        <location evidence="1">Membrane</location>
        <topology evidence="1">Multi-pass membrane protein</topology>
    </subcellularLocation>
</comment>
<evidence type="ECO:0000256" key="3">
    <source>
        <dbReference type="ARBA" id="ARBA00022692"/>
    </source>
</evidence>